<comment type="caution">
    <text evidence="1">The sequence shown here is derived from an EMBL/GenBank/DDBJ whole genome shotgun (WGS) entry which is preliminary data.</text>
</comment>
<dbReference type="AlphaFoldDB" id="A0A409W7N1"/>
<gene>
    <name evidence="1" type="ORF">CVT26_007986</name>
</gene>
<evidence type="ECO:0000313" key="2">
    <source>
        <dbReference type="Proteomes" id="UP000284706"/>
    </source>
</evidence>
<dbReference type="EMBL" id="NHYE01005335">
    <property type="protein sequence ID" value="PPQ74516.1"/>
    <property type="molecule type" value="Genomic_DNA"/>
</dbReference>
<organism evidence="1 2">
    <name type="scientific">Gymnopilus dilepis</name>
    <dbReference type="NCBI Taxonomy" id="231916"/>
    <lineage>
        <taxon>Eukaryota</taxon>
        <taxon>Fungi</taxon>
        <taxon>Dikarya</taxon>
        <taxon>Basidiomycota</taxon>
        <taxon>Agaricomycotina</taxon>
        <taxon>Agaricomycetes</taxon>
        <taxon>Agaricomycetidae</taxon>
        <taxon>Agaricales</taxon>
        <taxon>Agaricineae</taxon>
        <taxon>Hymenogastraceae</taxon>
        <taxon>Gymnopilus</taxon>
    </lineage>
</organism>
<keyword evidence="2" id="KW-1185">Reference proteome</keyword>
<sequence length="117" mass="13462">MSVPKDLETQFPACVKQVHLAMVTASTNNTPSFPKYSSFDESCRAFNFEGMDRRSSIWRIKVKPIEHIVNDDMAGRGADIYIATVINFVNKRVQDWEYYYIAVFKDLTYFSADVSES</sequence>
<dbReference type="InParanoid" id="A0A409W7N1"/>
<accession>A0A409W7N1</accession>
<proteinExistence type="predicted"/>
<reference evidence="1 2" key="1">
    <citation type="journal article" date="2018" name="Evol. Lett.">
        <title>Horizontal gene cluster transfer increased hallucinogenic mushroom diversity.</title>
        <authorList>
            <person name="Reynolds H.T."/>
            <person name="Vijayakumar V."/>
            <person name="Gluck-Thaler E."/>
            <person name="Korotkin H.B."/>
            <person name="Matheny P.B."/>
            <person name="Slot J.C."/>
        </authorList>
    </citation>
    <scope>NUCLEOTIDE SEQUENCE [LARGE SCALE GENOMIC DNA]</scope>
    <source>
        <strain evidence="1 2">SRW20</strain>
    </source>
</reference>
<evidence type="ECO:0000313" key="1">
    <source>
        <dbReference type="EMBL" id="PPQ74516.1"/>
    </source>
</evidence>
<dbReference type="Proteomes" id="UP000284706">
    <property type="component" value="Unassembled WGS sequence"/>
</dbReference>
<name>A0A409W7N1_9AGAR</name>
<protein>
    <submittedName>
        <fullName evidence="1">Uncharacterized protein</fullName>
    </submittedName>
</protein>